<dbReference type="Proteomes" id="UP000814140">
    <property type="component" value="Unassembled WGS sequence"/>
</dbReference>
<comment type="caution">
    <text evidence="1">The sequence shown here is derived from an EMBL/GenBank/DDBJ whole genome shotgun (WGS) entry which is preliminary data.</text>
</comment>
<evidence type="ECO:0000313" key="2">
    <source>
        <dbReference type="Proteomes" id="UP000814140"/>
    </source>
</evidence>
<reference evidence="1" key="2">
    <citation type="journal article" date="2022" name="New Phytol.">
        <title>Evolutionary transition to the ectomycorrhizal habit in the genomes of a hyperdiverse lineage of mushroom-forming fungi.</title>
        <authorList>
            <person name="Looney B."/>
            <person name="Miyauchi S."/>
            <person name="Morin E."/>
            <person name="Drula E."/>
            <person name="Courty P.E."/>
            <person name="Kohler A."/>
            <person name="Kuo A."/>
            <person name="LaButti K."/>
            <person name="Pangilinan J."/>
            <person name="Lipzen A."/>
            <person name="Riley R."/>
            <person name="Andreopoulos W."/>
            <person name="He G."/>
            <person name="Johnson J."/>
            <person name="Nolan M."/>
            <person name="Tritt A."/>
            <person name="Barry K.W."/>
            <person name="Grigoriev I.V."/>
            <person name="Nagy L.G."/>
            <person name="Hibbett D."/>
            <person name="Henrissat B."/>
            <person name="Matheny P.B."/>
            <person name="Labbe J."/>
            <person name="Martin F.M."/>
        </authorList>
    </citation>
    <scope>NUCLEOTIDE SEQUENCE</scope>
    <source>
        <strain evidence="1">HHB10654</strain>
    </source>
</reference>
<proteinExistence type="predicted"/>
<reference evidence="1" key="1">
    <citation type="submission" date="2021-03" db="EMBL/GenBank/DDBJ databases">
        <authorList>
            <consortium name="DOE Joint Genome Institute"/>
            <person name="Ahrendt S."/>
            <person name="Looney B.P."/>
            <person name="Miyauchi S."/>
            <person name="Morin E."/>
            <person name="Drula E."/>
            <person name="Courty P.E."/>
            <person name="Chicoki N."/>
            <person name="Fauchery L."/>
            <person name="Kohler A."/>
            <person name="Kuo A."/>
            <person name="Labutti K."/>
            <person name="Pangilinan J."/>
            <person name="Lipzen A."/>
            <person name="Riley R."/>
            <person name="Andreopoulos W."/>
            <person name="He G."/>
            <person name="Johnson J."/>
            <person name="Barry K.W."/>
            <person name="Grigoriev I.V."/>
            <person name="Nagy L."/>
            <person name="Hibbett D."/>
            <person name="Henrissat B."/>
            <person name="Matheny P.B."/>
            <person name="Labbe J."/>
            <person name="Martin F."/>
        </authorList>
    </citation>
    <scope>NUCLEOTIDE SEQUENCE</scope>
    <source>
        <strain evidence="1">HHB10654</strain>
    </source>
</reference>
<accession>A0ACB8SVS0</accession>
<dbReference type="EMBL" id="MU277220">
    <property type="protein sequence ID" value="KAI0060267.1"/>
    <property type="molecule type" value="Genomic_DNA"/>
</dbReference>
<protein>
    <submittedName>
        <fullName evidence="1">Uncharacterized protein</fullName>
    </submittedName>
</protein>
<evidence type="ECO:0000313" key="1">
    <source>
        <dbReference type="EMBL" id="KAI0060267.1"/>
    </source>
</evidence>
<sequence length="533" mass="57940">MLTFTSPEERHYMSPSSSPDGSPYSQPMDSSPLSSPTLEPLELDDSVSGPVHPYAGSTKATRRPTLYEKRSSVRAPRQESTSWIASHPSVVKFKTDLLDDLFEEGAASAERKAPVLAEDPWERWWDETVATAVDTGLSVLDVSSGGIPFISSRIAELDGLGVVQVAQAPTPRAFGRSRTEPASQRFSNVSWPNAPFSPVDRPVGYSGQERGLQFFFANNEIAKLPLELFTLRNITVLSLRNNKLMHVPPEIAELRALRSLNISNNRLEYLPAEMLSLSLNMLDIHPNSFMKDPAGPMVSIADPILGSNTSCSVSATRSQPFRLPSLQELTLRILLSPAPPPSSSPDTTSNAQNPPAQPVSKTILEKYYAFPLPERSVPPWSVDLLRRKFPGSVARQNNFSRAASSATLPPAHRETTPQNHDMPQRVADPLPTSVSRCPAPSHRVDARGTSGPHEWVRVGPPFVQHAEERFLWATVIAGVKVGQANGGVPLLWRGCEHGCLDFLSRDAVVSGGAEGVEQAGPEAATVEDTAMGE</sequence>
<keyword evidence="2" id="KW-1185">Reference proteome</keyword>
<name>A0ACB8SVS0_9AGAM</name>
<organism evidence="1 2">
    <name type="scientific">Artomyces pyxidatus</name>
    <dbReference type="NCBI Taxonomy" id="48021"/>
    <lineage>
        <taxon>Eukaryota</taxon>
        <taxon>Fungi</taxon>
        <taxon>Dikarya</taxon>
        <taxon>Basidiomycota</taxon>
        <taxon>Agaricomycotina</taxon>
        <taxon>Agaricomycetes</taxon>
        <taxon>Russulales</taxon>
        <taxon>Auriscalpiaceae</taxon>
        <taxon>Artomyces</taxon>
    </lineage>
</organism>
<gene>
    <name evidence="1" type="ORF">BV25DRAFT_1993068</name>
</gene>